<evidence type="ECO:0000313" key="3">
    <source>
        <dbReference type="EMBL" id="KMZ58439.1"/>
    </source>
</evidence>
<dbReference type="GO" id="GO:0000160">
    <property type="term" value="P:phosphorelay signal transduction system"/>
    <property type="evidence" value="ECO:0007669"/>
    <property type="project" value="InterPro"/>
</dbReference>
<evidence type="ECO:0000256" key="1">
    <source>
        <dbReference type="PROSITE-ProRule" id="PRU00169"/>
    </source>
</evidence>
<organism evidence="3 4">
    <name type="scientific">Zostera marina</name>
    <name type="common">Eelgrass</name>
    <dbReference type="NCBI Taxonomy" id="29655"/>
    <lineage>
        <taxon>Eukaryota</taxon>
        <taxon>Viridiplantae</taxon>
        <taxon>Streptophyta</taxon>
        <taxon>Embryophyta</taxon>
        <taxon>Tracheophyta</taxon>
        <taxon>Spermatophyta</taxon>
        <taxon>Magnoliopsida</taxon>
        <taxon>Liliopsida</taxon>
        <taxon>Zosteraceae</taxon>
        <taxon>Zostera</taxon>
    </lineage>
</organism>
<comment type="caution">
    <text evidence="3">The sequence shown here is derived from an EMBL/GenBank/DDBJ whole genome shotgun (WGS) entry which is preliminary data.</text>
</comment>
<proteinExistence type="predicted"/>
<accession>A0A0K9NNS8</accession>
<feature type="domain" description="Response regulatory" evidence="2">
    <location>
        <begin position="1"/>
        <end position="39"/>
    </location>
</feature>
<keyword evidence="4" id="KW-1185">Reference proteome</keyword>
<dbReference type="AlphaFoldDB" id="A0A0K9NNS8"/>
<dbReference type="PROSITE" id="PS50110">
    <property type="entry name" value="RESPONSE_REGULATORY"/>
    <property type="match status" value="1"/>
</dbReference>
<dbReference type="InterPro" id="IPR001789">
    <property type="entry name" value="Sig_transdc_resp-reg_receiver"/>
</dbReference>
<gene>
    <name evidence="3" type="ORF">ZOSMA_779G00010</name>
</gene>
<evidence type="ECO:0000313" key="4">
    <source>
        <dbReference type="Proteomes" id="UP000036987"/>
    </source>
</evidence>
<name>A0A0K9NNS8_ZOSMR</name>
<comment type="caution">
    <text evidence="1">Lacks conserved residue(s) required for the propagation of feature annotation.</text>
</comment>
<protein>
    <recommendedName>
        <fullName evidence="2">Response regulatory domain-containing protein</fullName>
    </recommendedName>
</protein>
<dbReference type="EMBL" id="LFYR01001944">
    <property type="protein sequence ID" value="KMZ58439.1"/>
    <property type="molecule type" value="Genomic_DNA"/>
</dbReference>
<sequence length="123" mass="14089">MSGENNITIMVRSFQNGAFFFLTKPLKMDLLRTLWQFVMVQKEGKFRGKGDDISKILTSSRLIDQSSRKRKHAMIIDGEYSEEENNDVGMEINPINIIEHENLVCGENATEGSNQMDIDMEDI</sequence>
<reference evidence="4" key="1">
    <citation type="journal article" date="2016" name="Nature">
        <title>The genome of the seagrass Zostera marina reveals angiosperm adaptation to the sea.</title>
        <authorList>
            <person name="Olsen J.L."/>
            <person name="Rouze P."/>
            <person name="Verhelst B."/>
            <person name="Lin Y.-C."/>
            <person name="Bayer T."/>
            <person name="Collen J."/>
            <person name="Dattolo E."/>
            <person name="De Paoli E."/>
            <person name="Dittami S."/>
            <person name="Maumus F."/>
            <person name="Michel G."/>
            <person name="Kersting A."/>
            <person name="Lauritano C."/>
            <person name="Lohaus R."/>
            <person name="Toepel M."/>
            <person name="Tonon T."/>
            <person name="Vanneste K."/>
            <person name="Amirebrahimi M."/>
            <person name="Brakel J."/>
            <person name="Bostroem C."/>
            <person name="Chovatia M."/>
            <person name="Grimwood J."/>
            <person name="Jenkins J.W."/>
            <person name="Jueterbock A."/>
            <person name="Mraz A."/>
            <person name="Stam W.T."/>
            <person name="Tice H."/>
            <person name="Bornberg-Bauer E."/>
            <person name="Green P.J."/>
            <person name="Pearson G.A."/>
            <person name="Procaccini G."/>
            <person name="Duarte C.M."/>
            <person name="Schmutz J."/>
            <person name="Reusch T.B.H."/>
            <person name="Van de Peer Y."/>
        </authorList>
    </citation>
    <scope>NUCLEOTIDE SEQUENCE [LARGE SCALE GENOMIC DNA]</scope>
    <source>
        <strain evidence="4">cv. Finnish</strain>
    </source>
</reference>
<dbReference type="Proteomes" id="UP000036987">
    <property type="component" value="Unassembled WGS sequence"/>
</dbReference>
<evidence type="ECO:0000259" key="2">
    <source>
        <dbReference type="PROSITE" id="PS50110"/>
    </source>
</evidence>